<dbReference type="AlphaFoldDB" id="A0A2T0N4P5"/>
<feature type="signal peptide" evidence="1">
    <location>
        <begin position="1"/>
        <end position="24"/>
    </location>
</feature>
<dbReference type="Proteomes" id="UP000238312">
    <property type="component" value="Unassembled WGS sequence"/>
</dbReference>
<accession>A0A2T0N4P5</accession>
<gene>
    <name evidence="2" type="ORF">B0I32_10433</name>
</gene>
<sequence length="410" mass="43772">MVRWKAGMASVALGLLSVFVPTPSATPTATVAVAPDKPAPEPAATQACGTDLQQEAAALAADGKSGNATCVRKQTRKAGASKTAKDEAGLAADICGGSPTLSRSANCVIEDGLLLIFTVPNGVVIGSIQFTVSSLTTLDYGSLDWTQSWHYQANNVAGPAIPAVLDTFVYAEPQCLASCTVPRSGLVGGSALPGRVQSATTYFRSPPGGYKWDAHGGMRYWFANAAWVNPTTIASITAPAVHRCDDALPGYPTGCVYDSARPVLDVLTYRYPAYAQHLRLAIVKYRMPSVLTRTQNETLMDNNYKTACPPGHPKPTTPGTWSCDEYPFKSTYNGAYSQPYGRNIFWIDWNTGSGFTCNAVWLPTRSDNDSGGYSVCMIPLAENTLGGADLSAFYYKSRVLDGDQFQVRVI</sequence>
<name>A0A2T0N4P5_9ACTN</name>
<keyword evidence="3" id="KW-1185">Reference proteome</keyword>
<proteinExistence type="predicted"/>
<dbReference type="EMBL" id="PVNG01000004">
    <property type="protein sequence ID" value="PRX67277.1"/>
    <property type="molecule type" value="Genomic_DNA"/>
</dbReference>
<evidence type="ECO:0000313" key="3">
    <source>
        <dbReference type="Proteomes" id="UP000238312"/>
    </source>
</evidence>
<protein>
    <submittedName>
        <fullName evidence="2">Deoxyribonuclease NucA/NucB</fullName>
    </submittedName>
</protein>
<keyword evidence="1" id="KW-0732">Signal</keyword>
<comment type="caution">
    <text evidence="2">The sequence shown here is derived from an EMBL/GenBank/DDBJ whole genome shotgun (WGS) entry which is preliminary data.</text>
</comment>
<evidence type="ECO:0000256" key="1">
    <source>
        <dbReference type="SAM" id="SignalP"/>
    </source>
</evidence>
<evidence type="ECO:0000313" key="2">
    <source>
        <dbReference type="EMBL" id="PRX67277.1"/>
    </source>
</evidence>
<reference evidence="2 3" key="1">
    <citation type="submission" date="2018-03" db="EMBL/GenBank/DDBJ databases">
        <title>Genomic Encyclopedia of Type Strains, Phase III (KMG-III): the genomes of soil and plant-associated and newly described type strains.</title>
        <authorList>
            <person name="Whitman W."/>
        </authorList>
    </citation>
    <scope>NUCLEOTIDE SEQUENCE [LARGE SCALE GENOMIC DNA]</scope>
    <source>
        <strain evidence="2 3">CGMCC 4.7104</strain>
    </source>
</reference>
<organism evidence="2 3">
    <name type="scientific">Nonomuraea fuscirosea</name>
    <dbReference type="NCBI Taxonomy" id="1291556"/>
    <lineage>
        <taxon>Bacteria</taxon>
        <taxon>Bacillati</taxon>
        <taxon>Actinomycetota</taxon>
        <taxon>Actinomycetes</taxon>
        <taxon>Streptosporangiales</taxon>
        <taxon>Streptosporangiaceae</taxon>
        <taxon>Nonomuraea</taxon>
    </lineage>
</organism>
<feature type="chain" id="PRO_5038544414" evidence="1">
    <location>
        <begin position="25"/>
        <end position="410"/>
    </location>
</feature>